<evidence type="ECO:0000313" key="1">
    <source>
        <dbReference type="EMBL" id="MBK7415682.1"/>
    </source>
</evidence>
<proteinExistence type="predicted"/>
<dbReference type="EMBL" id="JADJMS010000023">
    <property type="protein sequence ID" value="MBK7415682.1"/>
    <property type="molecule type" value="Genomic_DNA"/>
</dbReference>
<dbReference type="AlphaFoldDB" id="A0A935MWC8"/>
<organism evidence="1 2">
    <name type="scientific">Candidatus Dechloromonas phosphorivorans</name>
    <dbReference type="NCBI Taxonomy" id="2899244"/>
    <lineage>
        <taxon>Bacteria</taxon>
        <taxon>Pseudomonadati</taxon>
        <taxon>Pseudomonadota</taxon>
        <taxon>Betaproteobacteria</taxon>
        <taxon>Rhodocyclales</taxon>
        <taxon>Azonexaceae</taxon>
        <taxon>Dechloromonas</taxon>
    </lineage>
</organism>
<accession>A0A935MWC8</accession>
<comment type="caution">
    <text evidence="1">The sequence shown here is derived from an EMBL/GenBank/DDBJ whole genome shotgun (WGS) entry which is preliminary data.</text>
</comment>
<dbReference type="Proteomes" id="UP000739411">
    <property type="component" value="Unassembled WGS sequence"/>
</dbReference>
<gene>
    <name evidence="1" type="ORF">IPJ38_11780</name>
</gene>
<evidence type="ECO:0000313" key="2">
    <source>
        <dbReference type="Proteomes" id="UP000739411"/>
    </source>
</evidence>
<name>A0A935MWC8_9RHOO</name>
<reference evidence="1 2" key="1">
    <citation type="submission" date="2020-10" db="EMBL/GenBank/DDBJ databases">
        <title>Connecting structure to function with the recovery of over 1000 high-quality activated sludge metagenome-assembled genomes encoding full-length rRNA genes using long-read sequencing.</title>
        <authorList>
            <person name="Singleton C.M."/>
            <person name="Petriglieri F."/>
            <person name="Kristensen J.M."/>
            <person name="Kirkegaard R.H."/>
            <person name="Michaelsen T.Y."/>
            <person name="Andersen M.H."/>
            <person name="Karst S.M."/>
            <person name="Dueholm M.S."/>
            <person name="Nielsen P.H."/>
            <person name="Albertsen M."/>
        </authorList>
    </citation>
    <scope>NUCLEOTIDE SEQUENCE [LARGE SCALE GENOMIC DNA]</scope>
    <source>
        <strain evidence="1">EsbW_18-Q3-R4-48_BATAC.463</strain>
    </source>
</reference>
<protein>
    <submittedName>
        <fullName evidence="1">Uncharacterized protein</fullName>
    </submittedName>
</protein>
<sequence length="87" mass="10094">MGEALLQFDKDAEKWLCSRFKVERAHANIFRKHELQSAIRNGDFAKVAREVAQIRQEIGECGRSWQNDDETTYSAGWADFQAFRTNV</sequence>